<evidence type="ECO:0000256" key="1">
    <source>
        <dbReference type="ARBA" id="ARBA00006400"/>
    </source>
</evidence>
<accession>A0A671XXT0</accession>
<dbReference type="InterPro" id="IPR011990">
    <property type="entry name" value="TPR-like_helical_dom_sf"/>
</dbReference>
<keyword evidence="2" id="KW-0802">TPR repeat</keyword>
<dbReference type="Pfam" id="PF10300">
    <property type="entry name" value="Iml2-TPR_39"/>
    <property type="match status" value="1"/>
</dbReference>
<keyword evidence="5" id="KW-1185">Reference proteome</keyword>
<feature type="region of interest" description="Disordered" evidence="3">
    <location>
        <begin position="1"/>
        <end position="23"/>
    </location>
</feature>
<dbReference type="Gene3D" id="1.25.40.10">
    <property type="entry name" value="Tetratricopeptide repeat domain"/>
    <property type="match status" value="1"/>
</dbReference>
<reference evidence="4" key="3">
    <citation type="submission" date="2025-09" db="UniProtKB">
        <authorList>
            <consortium name="Ensembl"/>
        </authorList>
    </citation>
    <scope>IDENTIFICATION</scope>
</reference>
<protein>
    <submittedName>
        <fullName evidence="4">Zgc:158403</fullName>
    </submittedName>
</protein>
<dbReference type="FunCoup" id="A0A671XXT0">
    <property type="interactions" value="196"/>
</dbReference>
<comment type="similarity">
    <text evidence="1">Belongs to the TTC39 family.</text>
</comment>
<dbReference type="PANTHER" id="PTHR31859:SF7">
    <property type="entry name" value="TETRATRICOPEPTIDE REPEAT PROTEIN 39A"/>
    <property type="match status" value="1"/>
</dbReference>
<dbReference type="GeneTree" id="ENSGT00950000182917"/>
<dbReference type="InParanoid" id="A0A671XXT0"/>
<dbReference type="InterPro" id="IPR019412">
    <property type="entry name" value="IML2/TPR_39"/>
</dbReference>
<name>A0A671XXT0_SPAAU</name>
<evidence type="ECO:0000313" key="5">
    <source>
        <dbReference type="Proteomes" id="UP000472265"/>
    </source>
</evidence>
<evidence type="ECO:0000256" key="2">
    <source>
        <dbReference type="ARBA" id="ARBA00022803"/>
    </source>
</evidence>
<evidence type="ECO:0000256" key="3">
    <source>
        <dbReference type="SAM" id="MobiDB-lite"/>
    </source>
</evidence>
<dbReference type="SUPFAM" id="SSF48452">
    <property type="entry name" value="TPR-like"/>
    <property type="match status" value="1"/>
</dbReference>
<reference evidence="4" key="2">
    <citation type="submission" date="2025-08" db="UniProtKB">
        <authorList>
            <consortium name="Ensembl"/>
        </authorList>
    </citation>
    <scope>IDENTIFICATION</scope>
</reference>
<proteinExistence type="inferred from homology"/>
<dbReference type="AlphaFoldDB" id="A0A671XXT0"/>
<gene>
    <name evidence="4" type="primary">zgc:158403</name>
</gene>
<organism evidence="4 5">
    <name type="scientific">Sparus aurata</name>
    <name type="common">Gilthead sea bream</name>
    <dbReference type="NCBI Taxonomy" id="8175"/>
    <lineage>
        <taxon>Eukaryota</taxon>
        <taxon>Metazoa</taxon>
        <taxon>Chordata</taxon>
        <taxon>Craniata</taxon>
        <taxon>Vertebrata</taxon>
        <taxon>Euteleostomi</taxon>
        <taxon>Actinopterygii</taxon>
        <taxon>Neopterygii</taxon>
        <taxon>Teleostei</taxon>
        <taxon>Neoteleostei</taxon>
        <taxon>Acanthomorphata</taxon>
        <taxon>Eupercaria</taxon>
        <taxon>Spariformes</taxon>
        <taxon>Sparidae</taxon>
        <taxon>Sparus</taxon>
    </lineage>
</organism>
<dbReference type="PANTHER" id="PTHR31859">
    <property type="entry name" value="TETRATRICOPEPTIDE REPEAT PROTEIN 39 FAMILY MEMBER"/>
    <property type="match status" value="1"/>
</dbReference>
<reference evidence="4" key="1">
    <citation type="submission" date="2021-04" db="EMBL/GenBank/DDBJ databases">
        <authorList>
            <consortium name="Wellcome Sanger Institute Data Sharing"/>
        </authorList>
    </citation>
    <scope>NUCLEOTIDE SEQUENCE [LARGE SCALE GENOMIC DNA]</scope>
</reference>
<sequence>TMHKTGWDSGGDRENKEKKMRRPYSNYPQNVGSVCSVYDVFDVDPASPCFLFRVNESMYHALIYATVLEMQAMMTFQPDDISNAGNTMKSAQEVCQRSGSHETVAPPPLPLQLHAEVCYAECQLQRAALTFLQDENMVSFIKGGIKVRNSYLIYKELHSLIKSPNCLKGPSHIHLEGGISFGIGAFNLTLSLFPPRILKVLEFAGFSGDKEYGLSLLDEGATGLNLRSMLCALLLLCYYTFLTFILGTGEGDVAEAERLLKPFRLRYPRGAIFLFFAGRTEEIKGNIDEAVALFEDGCKAQQAWKQFHHMCYWELMWCFTYKRAWKMAYFYADLLSQESLWSKAMYVYMKAAYLSMLPKDEARPFGEDEVELFRKVPTFKQKIAGKSPPTEKFAIRKARRYKAPSPIKLPVPVLEMMYMWNGFSMISKRPELTEGMMQTLTEAERTLLESPANEYSADDRCLIHLLKGLCLKNQGLLQAAEECFNKVFSSEKKIRFDHYLVPNSLVELSLLFIDQGRRDEAIKLLHKAKSRHLGSLCRPMLAHLLQRTSSPFFTLQPSLLFLTCRHNYKEYSMESRTQFRIHAALAKLKADPGEEEDTHL</sequence>
<dbReference type="Ensembl" id="ENSSAUT00010058876.1">
    <property type="protein sequence ID" value="ENSSAUP00010056039.1"/>
    <property type="gene ID" value="ENSSAUG00010022174.1"/>
</dbReference>
<evidence type="ECO:0000313" key="4">
    <source>
        <dbReference type="Ensembl" id="ENSSAUP00010056039.1"/>
    </source>
</evidence>
<dbReference type="Proteomes" id="UP000472265">
    <property type="component" value="Chromosome 23"/>
</dbReference>